<comment type="function">
    <text evidence="3">Catalyzes the hydrolysis of 10-formyltetrahydrofolate (formyl-FH4) to formate and tetrahydrofolate (FH4).</text>
</comment>
<dbReference type="SUPFAM" id="SSF55021">
    <property type="entry name" value="ACT-like"/>
    <property type="match status" value="1"/>
</dbReference>
<gene>
    <name evidence="3 6" type="primary">purU</name>
    <name evidence="6" type="ORF">CIK84_10265</name>
    <name evidence="7" type="ORF">EXY26_12885</name>
</gene>
<dbReference type="Gene3D" id="3.30.70.260">
    <property type="match status" value="1"/>
</dbReference>
<dbReference type="CDD" id="cd04875">
    <property type="entry name" value="ACT_F4HF-DF"/>
    <property type="match status" value="1"/>
</dbReference>
<dbReference type="Pfam" id="PF01842">
    <property type="entry name" value="ACT"/>
    <property type="match status" value="1"/>
</dbReference>
<accession>A0A2N7S6W0</accession>
<dbReference type="UniPathway" id="UPA00074">
    <property type="reaction ID" value="UER00170"/>
</dbReference>
<name>A0A2N7S6W0_9MICC</name>
<evidence type="ECO:0000256" key="4">
    <source>
        <dbReference type="NCBIfam" id="TIGR00655"/>
    </source>
</evidence>
<keyword evidence="2 3" id="KW-0378">Hydrolase</keyword>
<dbReference type="EMBL" id="PNQX01000001">
    <property type="protein sequence ID" value="PMQ21875.1"/>
    <property type="molecule type" value="Genomic_DNA"/>
</dbReference>
<keyword evidence="1 3" id="KW-0554">One-carbon metabolism</keyword>
<evidence type="ECO:0000313" key="8">
    <source>
        <dbReference type="Proteomes" id="UP000235739"/>
    </source>
</evidence>
<dbReference type="AlphaFoldDB" id="A0A2N7S6W0"/>
<evidence type="ECO:0000256" key="1">
    <source>
        <dbReference type="ARBA" id="ARBA00022563"/>
    </source>
</evidence>
<dbReference type="InterPro" id="IPR004810">
    <property type="entry name" value="PurU"/>
</dbReference>
<dbReference type="PANTHER" id="PTHR42706">
    <property type="entry name" value="FORMYLTETRAHYDROFOLATE DEFORMYLASE"/>
    <property type="match status" value="1"/>
</dbReference>
<dbReference type="CDD" id="cd08648">
    <property type="entry name" value="FMT_core_Formyl-FH4-Hydrolase_C"/>
    <property type="match status" value="1"/>
</dbReference>
<comment type="catalytic activity">
    <reaction evidence="3">
        <text>(6R)-10-formyltetrahydrofolate + H2O = (6S)-5,6,7,8-tetrahydrofolate + formate + H(+)</text>
        <dbReference type="Rhea" id="RHEA:19833"/>
        <dbReference type="ChEBI" id="CHEBI:15377"/>
        <dbReference type="ChEBI" id="CHEBI:15378"/>
        <dbReference type="ChEBI" id="CHEBI:15740"/>
        <dbReference type="ChEBI" id="CHEBI:57453"/>
        <dbReference type="ChEBI" id="CHEBI:195366"/>
        <dbReference type="EC" id="3.5.1.10"/>
    </reaction>
</comment>
<comment type="caution">
    <text evidence="6">The sequence shown here is derived from an EMBL/GenBank/DDBJ whole genome shotgun (WGS) entry which is preliminary data.</text>
</comment>
<dbReference type="GO" id="GO:0006189">
    <property type="term" value="P:'de novo' IMP biosynthetic process"/>
    <property type="evidence" value="ECO:0007669"/>
    <property type="project" value="UniProtKB-UniRule"/>
</dbReference>
<dbReference type="PRINTS" id="PR01575">
    <property type="entry name" value="FFH4HYDRLASE"/>
</dbReference>
<protein>
    <recommendedName>
        <fullName evidence="3 4">Formyltetrahydrofolate deformylase</fullName>
        <ecNumber evidence="3 4">3.5.1.10</ecNumber>
    </recommendedName>
    <alternativeName>
        <fullName evidence="3">Formyl-FH(4) hydrolase</fullName>
    </alternativeName>
</protein>
<dbReference type="NCBIfam" id="TIGR00655">
    <property type="entry name" value="PurU"/>
    <property type="match status" value="1"/>
</dbReference>
<comment type="pathway">
    <text evidence="3">Purine metabolism; IMP biosynthesis via de novo pathway; formate from 10-formyl-5,6,7,8-tetrahydrofolate: step 1/1.</text>
</comment>
<dbReference type="InterPro" id="IPR041729">
    <property type="entry name" value="Formyl-FH4-Hydrolase_C"/>
</dbReference>
<dbReference type="EC" id="3.5.1.10" evidence="3 4"/>
<dbReference type="GO" id="GO:0006730">
    <property type="term" value="P:one-carbon metabolic process"/>
    <property type="evidence" value="ECO:0007669"/>
    <property type="project" value="UniProtKB-KW"/>
</dbReference>
<evidence type="ECO:0000313" key="7">
    <source>
        <dbReference type="EMBL" id="TFH54869.1"/>
    </source>
</evidence>
<keyword evidence="3" id="KW-0658">Purine biosynthesis</keyword>
<dbReference type="InterPro" id="IPR044074">
    <property type="entry name" value="PurU_ACT"/>
</dbReference>
<dbReference type="InterPro" id="IPR002376">
    <property type="entry name" value="Formyl_transf_N"/>
</dbReference>
<feature type="active site" evidence="3">
    <location>
        <position position="224"/>
    </location>
</feature>
<reference evidence="7 9" key="2">
    <citation type="submission" date="2019-03" db="EMBL/GenBank/DDBJ databases">
        <title>Glutamicibacter sp. LJH19 genome.</title>
        <authorList>
            <person name="Sinai Borker S."/>
            <person name="Kumar R."/>
        </authorList>
    </citation>
    <scope>NUCLEOTIDE SEQUENCE [LARGE SCALE GENOMIC DNA]</scope>
    <source>
        <strain evidence="7 9">LJH19</strain>
    </source>
</reference>
<dbReference type="PROSITE" id="PS51671">
    <property type="entry name" value="ACT"/>
    <property type="match status" value="1"/>
</dbReference>
<dbReference type="InterPro" id="IPR045865">
    <property type="entry name" value="ACT-like_dom_sf"/>
</dbReference>
<dbReference type="Pfam" id="PF00551">
    <property type="entry name" value="Formyl_trans_N"/>
    <property type="match status" value="1"/>
</dbReference>
<dbReference type="Proteomes" id="UP000235739">
    <property type="component" value="Unassembled WGS sequence"/>
</dbReference>
<evidence type="ECO:0000259" key="5">
    <source>
        <dbReference type="PROSITE" id="PS51671"/>
    </source>
</evidence>
<evidence type="ECO:0000256" key="2">
    <source>
        <dbReference type="ARBA" id="ARBA00022801"/>
    </source>
</evidence>
<dbReference type="NCBIfam" id="NF004684">
    <property type="entry name" value="PRK06027.1"/>
    <property type="match status" value="1"/>
</dbReference>
<evidence type="ECO:0000313" key="6">
    <source>
        <dbReference type="EMBL" id="PMQ21875.1"/>
    </source>
</evidence>
<dbReference type="Proteomes" id="UP000297638">
    <property type="component" value="Unassembled WGS sequence"/>
</dbReference>
<sequence>MNQYIVTLSCIDRPGIVHAISGGLLGAGCNITESQQFLSPETGTFFMRIEVATEQSLEQIRAGLAPIRDDFHMSLRVDDGAKRTRTMIMCSKAGHALNDLLFAQRAGTLAIDVPVIVSNHLDLKPMADFYGVDFVHLPVTKENKSQAEAELLKLAEDYGIELVVLARYMQILSDSLCERMEGRVINIHHSFLPSFKGAKPYHQAYARGVKLIGATAHYVTADLDEGPIIDQEVTHVSHTRTAEQLVELGRSVEGRTLTRAVQWHAEHRVMLDGQRTIVFS</sequence>
<evidence type="ECO:0000256" key="3">
    <source>
        <dbReference type="HAMAP-Rule" id="MF_01927"/>
    </source>
</evidence>
<dbReference type="InterPro" id="IPR002912">
    <property type="entry name" value="ACT_dom"/>
</dbReference>
<organism evidence="6 8">
    <name type="scientific">Glutamicibacter arilaitensis</name>
    <dbReference type="NCBI Taxonomy" id="256701"/>
    <lineage>
        <taxon>Bacteria</taxon>
        <taxon>Bacillati</taxon>
        <taxon>Actinomycetota</taxon>
        <taxon>Actinomycetes</taxon>
        <taxon>Micrococcales</taxon>
        <taxon>Micrococcaceae</taxon>
        <taxon>Glutamicibacter</taxon>
    </lineage>
</organism>
<dbReference type="Gene3D" id="3.40.50.170">
    <property type="entry name" value="Formyl transferase, N-terminal domain"/>
    <property type="match status" value="1"/>
</dbReference>
<dbReference type="EMBL" id="SPDS01000002">
    <property type="protein sequence ID" value="TFH54869.1"/>
    <property type="molecule type" value="Genomic_DNA"/>
</dbReference>
<dbReference type="PIRSF" id="PIRSF036480">
    <property type="entry name" value="FormyFH4_hydr"/>
    <property type="match status" value="1"/>
</dbReference>
<dbReference type="GO" id="GO:0008864">
    <property type="term" value="F:formyltetrahydrofolate deformylase activity"/>
    <property type="evidence" value="ECO:0007669"/>
    <property type="project" value="UniProtKB-UniRule"/>
</dbReference>
<feature type="domain" description="ACT" evidence="5">
    <location>
        <begin position="5"/>
        <end position="80"/>
    </location>
</feature>
<dbReference type="PANTHER" id="PTHR42706:SF1">
    <property type="entry name" value="FORMYLTETRAHYDROFOLATE DEFORMYLASE 2, MITOCHONDRIAL"/>
    <property type="match status" value="1"/>
</dbReference>
<comment type="similarity">
    <text evidence="3">Belongs to the PurU family.</text>
</comment>
<dbReference type="HAMAP" id="MF_01927">
    <property type="entry name" value="PurU"/>
    <property type="match status" value="1"/>
</dbReference>
<reference evidence="6 8" key="1">
    <citation type="journal article" date="2017" name="Elife">
        <title>Extensive horizontal gene transfer in cheese-associated bacteria.</title>
        <authorList>
            <person name="Bonham K.S."/>
            <person name="Wolfe B.E."/>
            <person name="Dutton R.J."/>
        </authorList>
    </citation>
    <scope>NUCLEOTIDE SEQUENCE [LARGE SCALE GENOMIC DNA]</scope>
    <source>
        <strain evidence="6 8">JB182</strain>
    </source>
</reference>
<proteinExistence type="inferred from homology"/>
<dbReference type="RefSeq" id="WP_102598293.1">
    <property type="nucleotide sequence ID" value="NZ_JBQEEN010000001.1"/>
</dbReference>
<dbReference type="InterPro" id="IPR036477">
    <property type="entry name" value="Formyl_transf_N_sf"/>
</dbReference>
<dbReference type="SUPFAM" id="SSF53328">
    <property type="entry name" value="Formyltransferase"/>
    <property type="match status" value="1"/>
</dbReference>
<evidence type="ECO:0000313" key="9">
    <source>
        <dbReference type="Proteomes" id="UP000297638"/>
    </source>
</evidence>